<organism evidence="10 11">
    <name type="scientific">Breznakia blatticola</name>
    <dbReference type="NCBI Taxonomy" id="1754012"/>
    <lineage>
        <taxon>Bacteria</taxon>
        <taxon>Bacillati</taxon>
        <taxon>Bacillota</taxon>
        <taxon>Erysipelotrichia</taxon>
        <taxon>Erysipelotrichales</taxon>
        <taxon>Erysipelotrichaceae</taxon>
        <taxon>Breznakia</taxon>
    </lineage>
</organism>
<dbReference type="SUPFAM" id="SSF52794">
    <property type="entry name" value="PTS system IIB component-like"/>
    <property type="match status" value="1"/>
</dbReference>
<comment type="caution">
    <text evidence="10">The sequence shown here is derived from an EMBL/GenBank/DDBJ whole genome shotgun (WGS) entry which is preliminary data.</text>
</comment>
<dbReference type="InterPro" id="IPR051819">
    <property type="entry name" value="PTS_sugar-specific_EIIB"/>
</dbReference>
<name>A0A4R7Z878_9FIRM</name>
<evidence type="ECO:0000256" key="3">
    <source>
        <dbReference type="ARBA" id="ARBA00022597"/>
    </source>
</evidence>
<sequence length="100" mass="10966">MIKILLVCAGGMSTSMLAKNMRSAADEKQIETEIWAVAESVALEEAKSADIILVGPQMRFKVPEFQKEFPQLPVQAIDMRDYGSMNGKAVLEKALAEVHA</sequence>
<dbReference type="AlphaFoldDB" id="A0A4R7Z878"/>
<dbReference type="Proteomes" id="UP000294743">
    <property type="component" value="Unassembled WGS sequence"/>
</dbReference>
<dbReference type="Pfam" id="PF02302">
    <property type="entry name" value="PTS_IIB"/>
    <property type="match status" value="1"/>
</dbReference>
<accession>A0A4R7Z878</accession>
<dbReference type="RefSeq" id="WP_134171404.1">
    <property type="nucleotide sequence ID" value="NZ_SODD01000071.1"/>
</dbReference>
<dbReference type="GO" id="GO:0016301">
    <property type="term" value="F:kinase activity"/>
    <property type="evidence" value="ECO:0007669"/>
    <property type="project" value="UniProtKB-KW"/>
</dbReference>
<dbReference type="EMBL" id="SODD01000071">
    <property type="protein sequence ID" value="TDW08415.1"/>
    <property type="molecule type" value="Genomic_DNA"/>
</dbReference>
<dbReference type="InterPro" id="IPR036095">
    <property type="entry name" value="PTS_EIIB-like_sf"/>
</dbReference>
<dbReference type="PANTHER" id="PTHR34581:SF2">
    <property type="entry name" value="PTS SYSTEM N,N'-DIACETYLCHITOBIOSE-SPECIFIC EIIB COMPONENT"/>
    <property type="match status" value="1"/>
</dbReference>
<keyword evidence="6" id="KW-0418">Kinase</keyword>
<feature type="chain" id="PRO_5038905883" evidence="8">
    <location>
        <begin position="19"/>
        <end position="100"/>
    </location>
</feature>
<feature type="domain" description="PTS EIIB type-3" evidence="9">
    <location>
        <begin position="1"/>
        <end position="100"/>
    </location>
</feature>
<dbReference type="PANTHER" id="PTHR34581">
    <property type="entry name" value="PTS SYSTEM N,N'-DIACETYLCHITOBIOSE-SPECIFIC EIIB COMPONENT"/>
    <property type="match status" value="1"/>
</dbReference>
<evidence type="ECO:0000256" key="2">
    <source>
        <dbReference type="ARBA" id="ARBA00022553"/>
    </source>
</evidence>
<feature type="modified residue" description="Phosphocysteine; by EIIA" evidence="7">
    <location>
        <position position="8"/>
    </location>
</feature>
<dbReference type="OrthoDB" id="2186177at2"/>
<dbReference type="GO" id="GO:0009401">
    <property type="term" value="P:phosphoenolpyruvate-dependent sugar phosphotransferase system"/>
    <property type="evidence" value="ECO:0007669"/>
    <property type="project" value="UniProtKB-KW"/>
</dbReference>
<evidence type="ECO:0000313" key="11">
    <source>
        <dbReference type="Proteomes" id="UP000294743"/>
    </source>
</evidence>
<evidence type="ECO:0000256" key="4">
    <source>
        <dbReference type="ARBA" id="ARBA00022679"/>
    </source>
</evidence>
<evidence type="ECO:0000256" key="8">
    <source>
        <dbReference type="SAM" id="SignalP"/>
    </source>
</evidence>
<feature type="signal peptide" evidence="8">
    <location>
        <begin position="1"/>
        <end position="18"/>
    </location>
</feature>
<keyword evidence="3" id="KW-0762">Sugar transport</keyword>
<dbReference type="InterPro" id="IPR013012">
    <property type="entry name" value="PTS_EIIB_3"/>
</dbReference>
<reference evidence="10 11" key="1">
    <citation type="submission" date="2019-03" db="EMBL/GenBank/DDBJ databases">
        <title>Genomic Encyclopedia of Type Strains, Phase IV (KMG-IV): sequencing the most valuable type-strain genomes for metagenomic binning, comparative biology and taxonomic classification.</title>
        <authorList>
            <person name="Goeker M."/>
        </authorList>
    </citation>
    <scope>NUCLEOTIDE SEQUENCE [LARGE SCALE GENOMIC DNA]</scope>
    <source>
        <strain evidence="10 11">DSM 28867</strain>
    </source>
</reference>
<keyword evidence="11" id="KW-1185">Reference proteome</keyword>
<evidence type="ECO:0000256" key="5">
    <source>
        <dbReference type="ARBA" id="ARBA00022683"/>
    </source>
</evidence>
<dbReference type="PROSITE" id="PS51100">
    <property type="entry name" value="PTS_EIIB_TYPE_3"/>
    <property type="match status" value="1"/>
</dbReference>
<keyword evidence="5" id="KW-0598">Phosphotransferase system</keyword>
<evidence type="ECO:0000256" key="1">
    <source>
        <dbReference type="ARBA" id="ARBA00022448"/>
    </source>
</evidence>
<dbReference type="InterPro" id="IPR003501">
    <property type="entry name" value="PTS_EIIB_2/3"/>
</dbReference>
<proteinExistence type="predicted"/>
<dbReference type="Gene3D" id="3.40.50.2300">
    <property type="match status" value="1"/>
</dbReference>
<keyword evidence="8" id="KW-0732">Signal</keyword>
<gene>
    <name evidence="10" type="ORF">EDD63_1714</name>
</gene>
<evidence type="ECO:0000256" key="6">
    <source>
        <dbReference type="ARBA" id="ARBA00022777"/>
    </source>
</evidence>
<evidence type="ECO:0000256" key="7">
    <source>
        <dbReference type="PROSITE-ProRule" id="PRU00423"/>
    </source>
</evidence>
<keyword evidence="4" id="KW-0808">Transferase</keyword>
<keyword evidence="2" id="KW-0597">Phosphoprotein</keyword>
<dbReference type="GO" id="GO:0008982">
    <property type="term" value="F:protein-N(PI)-phosphohistidine-sugar phosphotransferase activity"/>
    <property type="evidence" value="ECO:0007669"/>
    <property type="project" value="InterPro"/>
</dbReference>
<protein>
    <submittedName>
        <fullName evidence="10">PTS system cellobiose-specific IIB component</fullName>
    </submittedName>
</protein>
<keyword evidence="1" id="KW-0813">Transport</keyword>
<evidence type="ECO:0000259" key="9">
    <source>
        <dbReference type="PROSITE" id="PS51100"/>
    </source>
</evidence>
<evidence type="ECO:0000313" key="10">
    <source>
        <dbReference type="EMBL" id="TDW08415.1"/>
    </source>
</evidence>
<dbReference type="CDD" id="cd05564">
    <property type="entry name" value="PTS_IIB_chitobiose_lichenan"/>
    <property type="match status" value="1"/>
</dbReference>